<organism evidence="3 4">
    <name type="scientific">Bacillus chungangensis</name>
    <dbReference type="NCBI Taxonomy" id="587633"/>
    <lineage>
        <taxon>Bacteria</taxon>
        <taxon>Bacillati</taxon>
        <taxon>Bacillota</taxon>
        <taxon>Bacilli</taxon>
        <taxon>Bacillales</taxon>
        <taxon>Bacillaceae</taxon>
        <taxon>Bacillus</taxon>
    </lineage>
</organism>
<dbReference type="Proteomes" id="UP001223586">
    <property type="component" value="Unassembled WGS sequence"/>
</dbReference>
<evidence type="ECO:0000256" key="2">
    <source>
        <dbReference type="SAM" id="SignalP"/>
    </source>
</evidence>
<evidence type="ECO:0000256" key="1">
    <source>
        <dbReference type="SAM" id="Phobius"/>
    </source>
</evidence>
<keyword evidence="1" id="KW-0812">Transmembrane</keyword>
<name>A0ABT9WS39_9BACI</name>
<keyword evidence="2" id="KW-0732">Signal</keyword>
<evidence type="ECO:0000313" key="4">
    <source>
        <dbReference type="Proteomes" id="UP001223586"/>
    </source>
</evidence>
<keyword evidence="1" id="KW-0472">Membrane</keyword>
<dbReference type="InterPro" id="IPR006541">
    <property type="entry name" value="Bacteriocin_ass"/>
</dbReference>
<feature type="transmembrane region" description="Helical" evidence="1">
    <location>
        <begin position="671"/>
        <end position="694"/>
    </location>
</feature>
<accession>A0ABT9WS39</accession>
<keyword evidence="4" id="KW-1185">Reference proteome</keyword>
<dbReference type="Pfam" id="PF07242">
    <property type="entry name" value="DUF1430"/>
    <property type="match status" value="1"/>
</dbReference>
<feature type="transmembrane region" description="Helical" evidence="1">
    <location>
        <begin position="337"/>
        <end position="359"/>
    </location>
</feature>
<feature type="transmembrane region" description="Helical" evidence="1">
    <location>
        <begin position="700"/>
        <end position="722"/>
    </location>
</feature>
<comment type="caution">
    <text evidence="3">The sequence shown here is derived from an EMBL/GenBank/DDBJ whole genome shotgun (WGS) entry which is preliminary data.</text>
</comment>
<proteinExistence type="predicted"/>
<feature type="transmembrane region" description="Helical" evidence="1">
    <location>
        <begin position="221"/>
        <end position="239"/>
    </location>
</feature>
<dbReference type="RefSeq" id="WP_307229004.1">
    <property type="nucleotide sequence ID" value="NZ_JAUSTT010000010.1"/>
</dbReference>
<protein>
    <submittedName>
        <fullName evidence="3">Bacteriocin-associated integral membrane protein</fullName>
    </submittedName>
</protein>
<feature type="transmembrane region" description="Helical" evidence="1">
    <location>
        <begin position="626"/>
        <end position="650"/>
    </location>
</feature>
<feature type="chain" id="PRO_5045999086" evidence="2">
    <location>
        <begin position="19"/>
        <end position="734"/>
    </location>
</feature>
<evidence type="ECO:0000313" key="3">
    <source>
        <dbReference type="EMBL" id="MDQ0176113.1"/>
    </source>
</evidence>
<reference evidence="3 4" key="1">
    <citation type="submission" date="2023-07" db="EMBL/GenBank/DDBJ databases">
        <title>Genomic Encyclopedia of Type Strains, Phase IV (KMG-IV): sequencing the most valuable type-strain genomes for metagenomic binning, comparative biology and taxonomic classification.</title>
        <authorList>
            <person name="Goeker M."/>
        </authorList>
    </citation>
    <scope>NUCLEOTIDE SEQUENCE [LARGE SCALE GENOMIC DNA]</scope>
    <source>
        <strain evidence="3 4">DSM 23837</strain>
    </source>
</reference>
<feature type="signal peptide" evidence="2">
    <location>
        <begin position="1"/>
        <end position="18"/>
    </location>
</feature>
<dbReference type="EMBL" id="JAUSTT010000010">
    <property type="protein sequence ID" value="MDQ0176113.1"/>
    <property type="molecule type" value="Genomic_DNA"/>
</dbReference>
<sequence>MKKIVILFLILASLCSFYMTFQQTDHTEFEKIDNLEKQIAYKFTIPNHLLLADPEEIYPFLVEIAKAYKVNIFRPSLHHKEDQTVEIVKYILLTNDTTFFHHIKLKSGQVLSAEETQEGEHFLTTKNTHQKLQKGQIQSFRGKHLITIHPLKKSYDYLPVDGHYFVEASNEQTFNDFIATFADKINQYYAEYGADYTRDDFVVDDHQSQAETTASIDHLTMIYSVILVILLLLMIYYVFTISKNIGTMKMHGLSNFHIWWLIVGRLIVITFVVLTIITTACGLLVENTTFRFVFRVIFNQFFTYFAIAILSLGAYIYTAKISISQAIKNRKDTNGILALNLLLKIVCSVILVLIGLNIFKEYVVLTEKQASLKNWEQSKDYGIFYPLYIGHDHDDDSLLRYRAAFSSELYPVLNQMGSIFIDAREYEALSLSLNRNYDGIFSIRVNNNYLQAYPVYDEHHVPISVSEENEDLILLVPEKYRHREKEIRTFFENEGRSRMEFAEQQLQLEIPDYVDDQALDIIWTANDQEIFSFNPDVFPDQHQMIIDPIIEVLTEKNDLIKDFAALGNGSRDAMKVKLIDRDPALTYKTLKPTLERLKIDDNLKYLVTIDQYILEEIYHLKKYLKLLLIVGVAILTGLLILIVQNLIVFFNKHQQKYVVNRLFGIGFFRTYKNYMMLLLSTWIVQLIICAIVNGSVGYELFSVAALFMIMEFIASIIALIIIERRNKLKVIKGG</sequence>
<keyword evidence="1" id="KW-1133">Transmembrane helix</keyword>
<gene>
    <name evidence="3" type="ORF">J2S08_001949</name>
</gene>
<feature type="transmembrane region" description="Helical" evidence="1">
    <location>
        <begin position="259"/>
        <end position="285"/>
    </location>
</feature>
<feature type="transmembrane region" description="Helical" evidence="1">
    <location>
        <begin position="297"/>
        <end position="317"/>
    </location>
</feature>
<dbReference type="NCBIfam" id="TIGR01654">
    <property type="entry name" value="bact_immun_7tm"/>
    <property type="match status" value="1"/>
</dbReference>